<evidence type="ECO:0000256" key="1">
    <source>
        <dbReference type="ARBA" id="ARBA00009431"/>
    </source>
</evidence>
<accession>A0AAW0FH74</accession>
<keyword evidence="5" id="KW-0325">Glycoprotein</keyword>
<dbReference type="InterPro" id="IPR018202">
    <property type="entry name" value="Ser_caboxypep_ser_AS"/>
</dbReference>
<protein>
    <recommendedName>
        <fullName evidence="6">Carboxypeptidase</fullName>
        <ecNumber evidence="6">3.4.16.-</ecNumber>
    </recommendedName>
</protein>
<evidence type="ECO:0000256" key="4">
    <source>
        <dbReference type="ARBA" id="ARBA00022801"/>
    </source>
</evidence>
<dbReference type="AlphaFoldDB" id="A0AAW0FH74"/>
<feature type="signal peptide" evidence="6">
    <location>
        <begin position="1"/>
        <end position="21"/>
    </location>
</feature>
<name>A0AAW0FH74_9APHY</name>
<dbReference type="EMBL" id="JASBNA010000099">
    <property type="protein sequence ID" value="KAK7676938.1"/>
    <property type="molecule type" value="Genomic_DNA"/>
</dbReference>
<dbReference type="InterPro" id="IPR029058">
    <property type="entry name" value="AB_hydrolase_fold"/>
</dbReference>
<reference evidence="7 8" key="1">
    <citation type="submission" date="2022-09" db="EMBL/GenBank/DDBJ databases">
        <authorList>
            <person name="Palmer J.M."/>
        </authorList>
    </citation>
    <scope>NUCLEOTIDE SEQUENCE [LARGE SCALE GENOMIC DNA]</scope>
    <source>
        <strain evidence="7 8">DSM 7382</strain>
    </source>
</reference>
<dbReference type="SUPFAM" id="SSF53474">
    <property type="entry name" value="alpha/beta-Hydrolases"/>
    <property type="match status" value="1"/>
</dbReference>
<dbReference type="InterPro" id="IPR033124">
    <property type="entry name" value="Ser_caboxypep_his_AS"/>
</dbReference>
<organism evidence="7 8">
    <name type="scientific">Cerrena zonata</name>
    <dbReference type="NCBI Taxonomy" id="2478898"/>
    <lineage>
        <taxon>Eukaryota</taxon>
        <taxon>Fungi</taxon>
        <taxon>Dikarya</taxon>
        <taxon>Basidiomycota</taxon>
        <taxon>Agaricomycotina</taxon>
        <taxon>Agaricomycetes</taxon>
        <taxon>Polyporales</taxon>
        <taxon>Cerrenaceae</taxon>
        <taxon>Cerrena</taxon>
    </lineage>
</organism>
<dbReference type="InterPro" id="IPR001563">
    <property type="entry name" value="Peptidase_S10"/>
</dbReference>
<keyword evidence="4 6" id="KW-0378">Hydrolase</keyword>
<dbReference type="GO" id="GO:0006508">
    <property type="term" value="P:proteolysis"/>
    <property type="evidence" value="ECO:0007669"/>
    <property type="project" value="UniProtKB-KW"/>
</dbReference>
<dbReference type="PRINTS" id="PR00724">
    <property type="entry name" value="CRBOXYPTASEC"/>
</dbReference>
<comment type="caution">
    <text evidence="7">The sequence shown here is derived from an EMBL/GenBank/DDBJ whole genome shotgun (WGS) entry which is preliminary data.</text>
</comment>
<keyword evidence="2 6" id="KW-0121">Carboxypeptidase</keyword>
<dbReference type="Gene3D" id="3.40.50.1820">
    <property type="entry name" value="alpha/beta hydrolase"/>
    <property type="match status" value="1"/>
</dbReference>
<feature type="chain" id="PRO_5043110317" description="Carboxypeptidase" evidence="6">
    <location>
        <begin position="22"/>
        <end position="531"/>
    </location>
</feature>
<dbReference type="PROSITE" id="PS00560">
    <property type="entry name" value="CARBOXYPEPT_SER_HIS"/>
    <property type="match status" value="1"/>
</dbReference>
<dbReference type="PANTHER" id="PTHR11802">
    <property type="entry name" value="SERINE PROTEASE FAMILY S10 SERINE CARBOXYPEPTIDASE"/>
    <property type="match status" value="1"/>
</dbReference>
<evidence type="ECO:0000256" key="3">
    <source>
        <dbReference type="ARBA" id="ARBA00022670"/>
    </source>
</evidence>
<comment type="similarity">
    <text evidence="1 6">Belongs to the peptidase S10 family.</text>
</comment>
<keyword evidence="6" id="KW-0732">Signal</keyword>
<gene>
    <name evidence="7" type="ORF">QCA50_020056</name>
</gene>
<dbReference type="PANTHER" id="PTHR11802:SF479">
    <property type="entry name" value="CARBOXYPEPTIDASE"/>
    <property type="match status" value="1"/>
</dbReference>
<dbReference type="Pfam" id="PF00450">
    <property type="entry name" value="Peptidase_S10"/>
    <property type="match status" value="1"/>
</dbReference>
<dbReference type="Proteomes" id="UP001385951">
    <property type="component" value="Unassembled WGS sequence"/>
</dbReference>
<evidence type="ECO:0000313" key="8">
    <source>
        <dbReference type="Proteomes" id="UP001385951"/>
    </source>
</evidence>
<dbReference type="GO" id="GO:0004185">
    <property type="term" value="F:serine-type carboxypeptidase activity"/>
    <property type="evidence" value="ECO:0007669"/>
    <property type="project" value="UniProtKB-UniRule"/>
</dbReference>
<keyword evidence="8" id="KW-1185">Reference proteome</keyword>
<evidence type="ECO:0000256" key="2">
    <source>
        <dbReference type="ARBA" id="ARBA00022645"/>
    </source>
</evidence>
<keyword evidence="3 6" id="KW-0645">Protease</keyword>
<proteinExistence type="inferred from homology"/>
<evidence type="ECO:0000256" key="6">
    <source>
        <dbReference type="RuleBase" id="RU361156"/>
    </source>
</evidence>
<evidence type="ECO:0000313" key="7">
    <source>
        <dbReference type="EMBL" id="KAK7676938.1"/>
    </source>
</evidence>
<dbReference type="EC" id="3.4.16.-" evidence="6"/>
<sequence length="531" mass="59322">MLSFTSKLLVSLFLLTVVVNARESTFGKAQLREKQVQAAKRWGMTPGLTRRVQGPPKNITFQNSKASRMSSQNYDHYSSISPIVAEFWVNGTSIPEVDFDVGPSWSGLLPISSDPNETRKLFFWFFPPGPQGSLDDLIFWTNGGPGCSSLEGLLQEVGPFSWSYGQAKPTVNEFSWTNLSSILFVEQPVGTGFSQGVPNINDEDDLAAQLVGFFQQFLEVFSELKGKNFYLTGESYAGTYIPYIANYIYEHPTLLDLKLKGFWISDPTLSWNIVQAQIPVANYVHQYEHVFSLNKTFMAHLDAQSEACGYTNYSATHVTYPPKGLLPVPGDTIWYTSECDIWYQVFEAALLVNPAFNMYRIFDTYPILWDVLGFPGSFEQIQAPLYFDREDVKRAIHAPLNVSWEECASGSTVFPGPEGDASIQPAATVLPNAIEKSERVVIVHGTADFYFMTEGTRIVIQNLTWNGLQGFQTPIEDESFIVDGVGSLGTSHTERNLSYVEVNLAGHMVPQFSPKAAFQTMQYLLGFRATP</sequence>
<dbReference type="PROSITE" id="PS00131">
    <property type="entry name" value="CARBOXYPEPT_SER_SER"/>
    <property type="match status" value="1"/>
</dbReference>
<evidence type="ECO:0000256" key="5">
    <source>
        <dbReference type="ARBA" id="ARBA00023180"/>
    </source>
</evidence>